<keyword evidence="2" id="KW-1185">Reference proteome</keyword>
<proteinExistence type="predicted"/>
<dbReference type="AlphaFoldDB" id="A0AAV4UIT8"/>
<dbReference type="Proteomes" id="UP001054945">
    <property type="component" value="Unassembled WGS sequence"/>
</dbReference>
<comment type="caution">
    <text evidence="1">The sequence shown here is derived from an EMBL/GenBank/DDBJ whole genome shotgun (WGS) entry which is preliminary data.</text>
</comment>
<gene>
    <name evidence="1" type="ORF">CEXT_218311</name>
</gene>
<reference evidence="1 2" key="1">
    <citation type="submission" date="2021-06" db="EMBL/GenBank/DDBJ databases">
        <title>Caerostris extrusa draft genome.</title>
        <authorList>
            <person name="Kono N."/>
            <person name="Arakawa K."/>
        </authorList>
    </citation>
    <scope>NUCLEOTIDE SEQUENCE [LARGE SCALE GENOMIC DNA]</scope>
</reference>
<organism evidence="1 2">
    <name type="scientific">Caerostris extrusa</name>
    <name type="common">Bark spider</name>
    <name type="synonym">Caerostris bankana</name>
    <dbReference type="NCBI Taxonomy" id="172846"/>
    <lineage>
        <taxon>Eukaryota</taxon>
        <taxon>Metazoa</taxon>
        <taxon>Ecdysozoa</taxon>
        <taxon>Arthropoda</taxon>
        <taxon>Chelicerata</taxon>
        <taxon>Arachnida</taxon>
        <taxon>Araneae</taxon>
        <taxon>Araneomorphae</taxon>
        <taxon>Entelegynae</taxon>
        <taxon>Araneoidea</taxon>
        <taxon>Araneidae</taxon>
        <taxon>Caerostris</taxon>
    </lineage>
</organism>
<sequence length="95" mass="10851">MLEAVRLLRPLKGDRILWKVREEFYLSCMDFQGFVVLRSIIGSLLSGKDGLVKWILLLKISLYLCSNEIDVIDLFKRGTVAVAAGFRLRIVQPLI</sequence>
<protein>
    <submittedName>
        <fullName evidence="1">Uncharacterized protein</fullName>
    </submittedName>
</protein>
<name>A0AAV4UIT8_CAEEX</name>
<evidence type="ECO:0000313" key="1">
    <source>
        <dbReference type="EMBL" id="GIY57661.1"/>
    </source>
</evidence>
<dbReference type="EMBL" id="BPLR01012939">
    <property type="protein sequence ID" value="GIY57661.1"/>
    <property type="molecule type" value="Genomic_DNA"/>
</dbReference>
<evidence type="ECO:0000313" key="2">
    <source>
        <dbReference type="Proteomes" id="UP001054945"/>
    </source>
</evidence>
<accession>A0AAV4UIT8</accession>